<name>A0A3N3DTV9_9VIBR</name>
<accession>A0A3N3DTV9</accession>
<dbReference type="RefSeq" id="WP_123783507.1">
    <property type="nucleotide sequence ID" value="NZ_RKIK01000104.1"/>
</dbReference>
<feature type="region of interest" description="Disordered" evidence="1">
    <location>
        <begin position="1"/>
        <end position="31"/>
    </location>
</feature>
<dbReference type="Proteomes" id="UP000278792">
    <property type="component" value="Unassembled WGS sequence"/>
</dbReference>
<dbReference type="EMBL" id="RKIK01000104">
    <property type="protein sequence ID" value="ROV57931.1"/>
    <property type="molecule type" value="Genomic_DNA"/>
</dbReference>
<organism evidence="2 3">
    <name type="scientific">Vibrio ponticus</name>
    <dbReference type="NCBI Taxonomy" id="265668"/>
    <lineage>
        <taxon>Bacteria</taxon>
        <taxon>Pseudomonadati</taxon>
        <taxon>Pseudomonadota</taxon>
        <taxon>Gammaproteobacteria</taxon>
        <taxon>Vibrionales</taxon>
        <taxon>Vibrionaceae</taxon>
        <taxon>Vibrio</taxon>
    </lineage>
</organism>
<evidence type="ECO:0000313" key="3">
    <source>
        <dbReference type="Proteomes" id="UP000278792"/>
    </source>
</evidence>
<dbReference type="AlphaFoldDB" id="A0A3N3DTV9"/>
<proteinExistence type="predicted"/>
<gene>
    <name evidence="2" type="ORF">EGH82_20770</name>
</gene>
<reference evidence="2 3" key="1">
    <citation type="submission" date="2018-11" db="EMBL/GenBank/DDBJ databases">
        <title>Vibrio ponticus strain CAIM 1751 pathogenic for the snapper Lutjanus guttatus.</title>
        <authorList>
            <person name="Soto-Rodriguez S."/>
            <person name="Lozano-Olvera R."/>
            <person name="Gomez-Gil B."/>
        </authorList>
    </citation>
    <scope>NUCLEOTIDE SEQUENCE [LARGE SCALE GENOMIC DNA]</scope>
    <source>
        <strain evidence="2 3">CAIM 1751</strain>
    </source>
</reference>
<comment type="caution">
    <text evidence="2">The sequence shown here is derived from an EMBL/GenBank/DDBJ whole genome shotgun (WGS) entry which is preliminary data.</text>
</comment>
<sequence>MNKKRQKKIATARKLKRKLAKKQKGERGKTTRKFGKIDVPIVRHITDFKLETFKSYYARWPKTLRNIPKNVVEQWIYRHNDTFLEMWAQMKPEKWSFRRKSFSTEQCRTITHIPKEMEHYEYVGERYIKQVHERDFVANYMLEKGSFPQPIIIARGASSLIHPKGAEYNDHMTDNQLIEGHRRIGLLRAMFTNKLALKSKHKAWIMRFKT</sequence>
<evidence type="ECO:0000313" key="2">
    <source>
        <dbReference type="EMBL" id="ROV57931.1"/>
    </source>
</evidence>
<protein>
    <submittedName>
        <fullName evidence="2">Uncharacterized protein</fullName>
    </submittedName>
</protein>
<evidence type="ECO:0000256" key="1">
    <source>
        <dbReference type="SAM" id="MobiDB-lite"/>
    </source>
</evidence>
<feature type="compositionally biased region" description="Basic residues" evidence="1">
    <location>
        <begin position="1"/>
        <end position="22"/>
    </location>
</feature>